<dbReference type="GeneID" id="16695276"/>
<geneLocation type="mitochondrion" evidence="1"/>
<sequence>MLTYRADSTNQPKINLKITTNLTTINWTEPNSRVYSLGQRRPAGAEFWPTRPKEIPLIYASWPQCSGLRHSAIPLALVENEGFLTRKARSDWTQARKVSLRPLPTGSRAKVLPSLSLQRRDAARAGLMRD</sequence>
<name>S5TP57_9ASCO</name>
<dbReference type="RefSeq" id="YP_008475262.1">
    <property type="nucleotide sequence ID" value="NC_022174.1"/>
</dbReference>
<accession>S5TP57</accession>
<dbReference type="RefSeq" id="YP_008475260.1">
    <property type="nucleotide sequence ID" value="NC_022174.1"/>
</dbReference>
<keyword evidence="1" id="KW-0496">Mitochondrion</keyword>
<proteinExistence type="predicted"/>
<dbReference type="EMBL" id="KF017572">
    <property type="protein sequence ID" value="AGS44581.1"/>
    <property type="molecule type" value="Genomic_DNA"/>
</dbReference>
<dbReference type="AlphaFoldDB" id="S5TP57"/>
<dbReference type="EMBL" id="KF017572">
    <property type="protein sequence ID" value="AGS44580.1"/>
    <property type="molecule type" value="Genomic_DNA"/>
</dbReference>
<evidence type="ECO:0000313" key="1">
    <source>
        <dbReference type="EMBL" id="AGS44580.1"/>
    </source>
</evidence>
<protein>
    <submittedName>
        <fullName evidence="1">Uncharacterized protein</fullName>
    </submittedName>
</protein>
<dbReference type="GeneID" id="16695278"/>
<organism evidence="1">
    <name type="scientific">Candida gigantensis</name>
    <dbReference type="NCBI Taxonomy" id="271359"/>
    <lineage>
        <taxon>Eukaryota</taxon>
        <taxon>Fungi</taxon>
        <taxon>Dikarya</taxon>
        <taxon>Ascomycota</taxon>
        <taxon>Saccharomycotina</taxon>
        <taxon>Pichiomycetes</taxon>
        <taxon>Debaryomycetaceae</taxon>
        <taxon>Candida/Lodderomyces clade</taxon>
        <taxon>Candida</taxon>
    </lineage>
</organism>
<reference evidence="1" key="1">
    <citation type="submission" date="2013-05" db="EMBL/GenBank/DDBJ databases">
        <authorList>
            <person name="Pfeiffer I."/>
            <person name="Hegedusova E."/>
            <person name="Brejova B."/>
            <person name="Nosek J."/>
        </authorList>
    </citation>
    <scope>NUCLEOTIDE SEQUENCE</scope>
    <source>
        <strain evidence="1">NRRL Y-27736</strain>
    </source>
</reference>
<gene>
    <name evidence="1" type="primary">orf130</name>
</gene>